<dbReference type="PANTHER" id="PTHR47723:SF23">
    <property type="entry name" value="REVERSE TRANSCRIPTASE-LIKE PROTEIN"/>
    <property type="match status" value="1"/>
</dbReference>
<dbReference type="GO" id="GO:0004523">
    <property type="term" value="F:RNA-DNA hybrid ribonuclease activity"/>
    <property type="evidence" value="ECO:0007669"/>
    <property type="project" value="InterPro"/>
</dbReference>
<dbReference type="InterPro" id="IPR036397">
    <property type="entry name" value="RNaseH_sf"/>
</dbReference>
<keyword evidence="3" id="KW-1185">Reference proteome</keyword>
<proteinExistence type="predicted"/>
<feature type="domain" description="RNase H type-1" evidence="1">
    <location>
        <begin position="96"/>
        <end position="213"/>
    </location>
</feature>
<evidence type="ECO:0000259" key="1">
    <source>
        <dbReference type="Pfam" id="PF13456"/>
    </source>
</evidence>
<dbReference type="Pfam" id="PF13456">
    <property type="entry name" value="RVT_3"/>
    <property type="match status" value="1"/>
</dbReference>
<gene>
    <name evidence="2" type="ORF">IFM89_003586</name>
</gene>
<accession>A0A835LWT5</accession>
<sequence length="232" mass="26453">MIKRLWAVALIGGMVTIWKQRNKVFFEDKKPSFIHCTKEITILVRQAHLLDSSSMYKSTIDVRTLLNWNLEARLHRAPRIRKCWWNLPILDMVKINCDGSSKGNPGVAGLGATCRNHTRDFLLVIWRKIGVNTNYLAECLAIVESAEVAVQRNWKKVWFESDSAAAIVVVGNGNMPWSLKNRWHKCKNFFSQCILSSIWREANFSADQAAKYATDMITEALLKKGLISSAKK</sequence>
<dbReference type="GO" id="GO:0003676">
    <property type="term" value="F:nucleic acid binding"/>
    <property type="evidence" value="ECO:0007669"/>
    <property type="project" value="InterPro"/>
</dbReference>
<dbReference type="InterPro" id="IPR012337">
    <property type="entry name" value="RNaseH-like_sf"/>
</dbReference>
<organism evidence="2 3">
    <name type="scientific">Coptis chinensis</name>
    <dbReference type="NCBI Taxonomy" id="261450"/>
    <lineage>
        <taxon>Eukaryota</taxon>
        <taxon>Viridiplantae</taxon>
        <taxon>Streptophyta</taxon>
        <taxon>Embryophyta</taxon>
        <taxon>Tracheophyta</taxon>
        <taxon>Spermatophyta</taxon>
        <taxon>Magnoliopsida</taxon>
        <taxon>Ranunculales</taxon>
        <taxon>Ranunculaceae</taxon>
        <taxon>Coptidoideae</taxon>
        <taxon>Coptis</taxon>
    </lineage>
</organism>
<dbReference type="Gene3D" id="3.30.420.10">
    <property type="entry name" value="Ribonuclease H-like superfamily/Ribonuclease H"/>
    <property type="match status" value="1"/>
</dbReference>
<dbReference type="InterPro" id="IPR002156">
    <property type="entry name" value="RNaseH_domain"/>
</dbReference>
<dbReference type="CDD" id="cd06222">
    <property type="entry name" value="RNase_H_like"/>
    <property type="match status" value="1"/>
</dbReference>
<protein>
    <recommendedName>
        <fullName evidence="1">RNase H type-1 domain-containing protein</fullName>
    </recommendedName>
</protein>
<dbReference type="OrthoDB" id="1906820at2759"/>
<evidence type="ECO:0000313" key="3">
    <source>
        <dbReference type="Proteomes" id="UP000631114"/>
    </source>
</evidence>
<dbReference type="InterPro" id="IPR044730">
    <property type="entry name" value="RNase_H-like_dom_plant"/>
</dbReference>
<dbReference type="AlphaFoldDB" id="A0A835LWT5"/>
<dbReference type="PANTHER" id="PTHR47723">
    <property type="entry name" value="OS05G0353850 PROTEIN"/>
    <property type="match status" value="1"/>
</dbReference>
<dbReference type="EMBL" id="JADFTS010000004">
    <property type="protein sequence ID" value="KAF9607882.1"/>
    <property type="molecule type" value="Genomic_DNA"/>
</dbReference>
<comment type="caution">
    <text evidence="2">The sequence shown here is derived from an EMBL/GenBank/DDBJ whole genome shotgun (WGS) entry which is preliminary data.</text>
</comment>
<dbReference type="Proteomes" id="UP000631114">
    <property type="component" value="Unassembled WGS sequence"/>
</dbReference>
<reference evidence="2 3" key="1">
    <citation type="submission" date="2020-10" db="EMBL/GenBank/DDBJ databases">
        <title>The Coptis chinensis genome and diversification of protoberbering-type alkaloids.</title>
        <authorList>
            <person name="Wang B."/>
            <person name="Shu S."/>
            <person name="Song C."/>
            <person name="Liu Y."/>
        </authorList>
    </citation>
    <scope>NUCLEOTIDE SEQUENCE [LARGE SCALE GENOMIC DNA]</scope>
    <source>
        <strain evidence="2">HL-2020</strain>
        <tissue evidence="2">Leaf</tissue>
    </source>
</reference>
<name>A0A835LWT5_9MAGN</name>
<dbReference type="InterPro" id="IPR053151">
    <property type="entry name" value="RNase_H-like"/>
</dbReference>
<evidence type="ECO:0000313" key="2">
    <source>
        <dbReference type="EMBL" id="KAF9607882.1"/>
    </source>
</evidence>
<dbReference type="SUPFAM" id="SSF53098">
    <property type="entry name" value="Ribonuclease H-like"/>
    <property type="match status" value="1"/>
</dbReference>